<feature type="transmembrane region" description="Helical" evidence="6">
    <location>
        <begin position="54"/>
        <end position="76"/>
    </location>
</feature>
<evidence type="ECO:0000256" key="6">
    <source>
        <dbReference type="SAM" id="Phobius"/>
    </source>
</evidence>
<evidence type="ECO:0000256" key="4">
    <source>
        <dbReference type="ARBA" id="ARBA00023136"/>
    </source>
</evidence>
<keyword evidence="9" id="KW-1185">Reference proteome</keyword>
<organism evidence="8 9">
    <name type="scientific">Chenopodium quinoa</name>
    <name type="common">Quinoa</name>
    <dbReference type="NCBI Taxonomy" id="63459"/>
    <lineage>
        <taxon>Eukaryota</taxon>
        <taxon>Viridiplantae</taxon>
        <taxon>Streptophyta</taxon>
        <taxon>Embryophyta</taxon>
        <taxon>Tracheophyta</taxon>
        <taxon>Spermatophyta</taxon>
        <taxon>Magnoliopsida</taxon>
        <taxon>eudicotyledons</taxon>
        <taxon>Gunneridae</taxon>
        <taxon>Pentapetalae</taxon>
        <taxon>Caryophyllales</taxon>
        <taxon>Chenopodiaceae</taxon>
        <taxon>Chenopodioideae</taxon>
        <taxon>Atripliceae</taxon>
        <taxon>Chenopodium</taxon>
    </lineage>
</organism>
<evidence type="ECO:0000259" key="7">
    <source>
        <dbReference type="Pfam" id="PF03168"/>
    </source>
</evidence>
<reference evidence="8" key="1">
    <citation type="journal article" date="2017" name="Nature">
        <title>The genome of Chenopodium quinoa.</title>
        <authorList>
            <person name="Jarvis D.E."/>
            <person name="Ho Y.S."/>
            <person name="Lightfoot D.J."/>
            <person name="Schmoeckel S.M."/>
            <person name="Li B."/>
            <person name="Borm T.J.A."/>
            <person name="Ohyanagi H."/>
            <person name="Mineta K."/>
            <person name="Michell C.T."/>
            <person name="Saber N."/>
            <person name="Kharbatia N.M."/>
            <person name="Rupper R.R."/>
            <person name="Sharp A.R."/>
            <person name="Dally N."/>
            <person name="Boughton B.A."/>
            <person name="Woo Y.H."/>
            <person name="Gao G."/>
            <person name="Schijlen E.G.W.M."/>
            <person name="Guo X."/>
            <person name="Momin A.A."/>
            <person name="Negrao S."/>
            <person name="Al-Babili S."/>
            <person name="Gehring C."/>
            <person name="Roessner U."/>
            <person name="Jung C."/>
            <person name="Murphy K."/>
            <person name="Arold S.T."/>
            <person name="Gojobori T."/>
            <person name="van der Linden C.G."/>
            <person name="van Loo E.N."/>
            <person name="Jellen E.N."/>
            <person name="Maughan P.J."/>
            <person name="Tester M."/>
        </authorList>
    </citation>
    <scope>NUCLEOTIDE SEQUENCE [LARGE SCALE GENOMIC DNA]</scope>
    <source>
        <strain evidence="8">cv. PI 614886</strain>
    </source>
</reference>
<proteinExistence type="predicted"/>
<keyword evidence="2 6" id="KW-0812">Transmembrane</keyword>
<evidence type="ECO:0000313" key="9">
    <source>
        <dbReference type="Proteomes" id="UP000596660"/>
    </source>
</evidence>
<protein>
    <recommendedName>
        <fullName evidence="7">Late embryogenesis abundant protein LEA-2 subgroup domain-containing protein</fullName>
    </recommendedName>
</protein>
<evidence type="ECO:0000256" key="2">
    <source>
        <dbReference type="ARBA" id="ARBA00022692"/>
    </source>
</evidence>
<sequence length="235" mass="26529">MSYQKQPELNGAYYGPSIPPPPRSYNRPGKRGGRSCGGCCCLFDCLCGCVMSCIWSILCTILVVVGILILLFWLIVRPHEVKFHASDAKLTAFNFTNNDNNLNYNLDVNFSVRNPNRRIGVYYDTIEANAIYAGQRFSTVNGPVFYQGHKNTTDFGPLNFKGQHIVVLGSGDKSDYDKQSNEGVYEIQLKMHLRVRFKLGLFKTGTWKPKIKCDLKVPIEGKSGQFERTKCSYDL</sequence>
<dbReference type="AlphaFoldDB" id="A0A803MXW9"/>
<dbReference type="OrthoDB" id="1889094at2759"/>
<feature type="domain" description="Late embryogenesis abundant protein LEA-2 subgroup" evidence="7">
    <location>
        <begin position="110"/>
        <end position="207"/>
    </location>
</feature>
<dbReference type="PANTHER" id="PTHR31415:SF4">
    <property type="entry name" value="NDR1_HIN1-LIKE PROTEIN 3"/>
    <property type="match status" value="1"/>
</dbReference>
<reference evidence="8" key="2">
    <citation type="submission" date="2021-03" db="UniProtKB">
        <authorList>
            <consortium name="EnsemblPlants"/>
        </authorList>
    </citation>
    <scope>IDENTIFICATION</scope>
</reference>
<evidence type="ECO:0000256" key="3">
    <source>
        <dbReference type="ARBA" id="ARBA00022989"/>
    </source>
</evidence>
<dbReference type="Pfam" id="PF03168">
    <property type="entry name" value="LEA_2"/>
    <property type="match status" value="1"/>
</dbReference>
<evidence type="ECO:0000256" key="5">
    <source>
        <dbReference type="SAM" id="MobiDB-lite"/>
    </source>
</evidence>
<evidence type="ECO:0000313" key="8">
    <source>
        <dbReference type="EnsemblPlants" id="AUR62037049-RA:cds"/>
    </source>
</evidence>
<dbReference type="EnsemblPlants" id="AUR62037049-RA">
    <property type="protein sequence ID" value="AUR62037049-RA:cds"/>
    <property type="gene ID" value="AUR62037049"/>
</dbReference>
<dbReference type="GO" id="GO:0009506">
    <property type="term" value="C:plasmodesma"/>
    <property type="evidence" value="ECO:0007669"/>
    <property type="project" value="TreeGrafter"/>
</dbReference>
<dbReference type="GO" id="GO:0005886">
    <property type="term" value="C:plasma membrane"/>
    <property type="evidence" value="ECO:0007669"/>
    <property type="project" value="TreeGrafter"/>
</dbReference>
<evidence type="ECO:0000256" key="1">
    <source>
        <dbReference type="ARBA" id="ARBA00004167"/>
    </source>
</evidence>
<dbReference type="GeneID" id="110731029"/>
<comment type="subcellular location">
    <subcellularLocation>
        <location evidence="1">Membrane</location>
        <topology evidence="1">Single-pass membrane protein</topology>
    </subcellularLocation>
</comment>
<dbReference type="InterPro" id="IPR004864">
    <property type="entry name" value="LEA_2"/>
</dbReference>
<feature type="region of interest" description="Disordered" evidence="5">
    <location>
        <begin position="1"/>
        <end position="26"/>
    </location>
</feature>
<accession>A0A803MXW9</accession>
<name>A0A803MXW9_CHEQI</name>
<dbReference type="PANTHER" id="PTHR31415">
    <property type="entry name" value="OS05G0367900 PROTEIN"/>
    <property type="match status" value="1"/>
</dbReference>
<dbReference type="OMA" id="HEVKFHA"/>
<gene>
    <name evidence="8" type="primary">LOC110731029</name>
</gene>
<dbReference type="KEGG" id="cqi:110731029"/>
<dbReference type="Proteomes" id="UP000596660">
    <property type="component" value="Unplaced"/>
</dbReference>
<dbReference type="Gramene" id="AUR62037049-RA">
    <property type="protein sequence ID" value="AUR62037049-RA:cds"/>
    <property type="gene ID" value="AUR62037049"/>
</dbReference>
<dbReference type="InterPro" id="IPR044839">
    <property type="entry name" value="NDR1-like"/>
</dbReference>
<dbReference type="RefSeq" id="XP_021766575.1">
    <property type="nucleotide sequence ID" value="XM_021910883.1"/>
</dbReference>
<dbReference type="GO" id="GO:0098542">
    <property type="term" value="P:defense response to other organism"/>
    <property type="evidence" value="ECO:0007669"/>
    <property type="project" value="InterPro"/>
</dbReference>
<keyword evidence="4 6" id="KW-0472">Membrane</keyword>
<keyword evidence="3 6" id="KW-1133">Transmembrane helix</keyword>